<evidence type="ECO:0000313" key="1">
    <source>
        <dbReference type="EMBL" id="KAK6172860.1"/>
    </source>
</evidence>
<keyword evidence="2" id="KW-1185">Reference proteome</keyword>
<proteinExistence type="predicted"/>
<sequence>MSRSNAPWFHQSQRRNPRPLEVSVENIQDKLAKSENEVDAICSRVSRPTESSLCKRSLPVTLSSYMERGRHSWSKMELFSDVKKCMWSDSGEIKRTCKLRPTL</sequence>
<evidence type="ECO:0000313" key="2">
    <source>
        <dbReference type="Proteomes" id="UP001347796"/>
    </source>
</evidence>
<gene>
    <name evidence="1" type="ORF">SNE40_016434</name>
</gene>
<dbReference type="Proteomes" id="UP001347796">
    <property type="component" value="Unassembled WGS sequence"/>
</dbReference>
<protein>
    <submittedName>
        <fullName evidence="1">Uncharacterized protein</fullName>
    </submittedName>
</protein>
<dbReference type="AlphaFoldDB" id="A0AAN8PNJ6"/>
<dbReference type="EMBL" id="JAZGQO010000011">
    <property type="protein sequence ID" value="KAK6172860.1"/>
    <property type="molecule type" value="Genomic_DNA"/>
</dbReference>
<name>A0AAN8PNJ6_PATCE</name>
<organism evidence="1 2">
    <name type="scientific">Patella caerulea</name>
    <name type="common">Rayed Mediterranean limpet</name>
    <dbReference type="NCBI Taxonomy" id="87958"/>
    <lineage>
        <taxon>Eukaryota</taxon>
        <taxon>Metazoa</taxon>
        <taxon>Spiralia</taxon>
        <taxon>Lophotrochozoa</taxon>
        <taxon>Mollusca</taxon>
        <taxon>Gastropoda</taxon>
        <taxon>Patellogastropoda</taxon>
        <taxon>Patelloidea</taxon>
        <taxon>Patellidae</taxon>
        <taxon>Patella</taxon>
    </lineage>
</organism>
<reference evidence="1 2" key="1">
    <citation type="submission" date="2024-01" db="EMBL/GenBank/DDBJ databases">
        <title>The genome of the rayed Mediterranean limpet Patella caerulea (Linnaeus, 1758).</title>
        <authorList>
            <person name="Anh-Thu Weber A."/>
            <person name="Halstead-Nussloch G."/>
        </authorList>
    </citation>
    <scope>NUCLEOTIDE SEQUENCE [LARGE SCALE GENOMIC DNA]</scope>
    <source>
        <strain evidence="1">AATW-2023a</strain>
        <tissue evidence="1">Whole specimen</tissue>
    </source>
</reference>
<comment type="caution">
    <text evidence="1">The sequence shown here is derived from an EMBL/GenBank/DDBJ whole genome shotgun (WGS) entry which is preliminary data.</text>
</comment>
<accession>A0AAN8PNJ6</accession>